<dbReference type="Proteomes" id="UP000249829">
    <property type="component" value="Unassembled WGS sequence"/>
</dbReference>
<dbReference type="Pfam" id="PF13521">
    <property type="entry name" value="AAA_28"/>
    <property type="match status" value="1"/>
</dbReference>
<proteinExistence type="predicted"/>
<protein>
    <recommendedName>
        <fullName evidence="1">NadR/Ttd14 AAA domain-containing protein</fullName>
    </recommendedName>
</protein>
<keyword evidence="3" id="KW-1185">Reference proteome</keyword>
<organism evidence="2 3">
    <name type="scientific">Aspergillus violaceofuscus (strain CBS 115571)</name>
    <dbReference type="NCBI Taxonomy" id="1450538"/>
    <lineage>
        <taxon>Eukaryota</taxon>
        <taxon>Fungi</taxon>
        <taxon>Dikarya</taxon>
        <taxon>Ascomycota</taxon>
        <taxon>Pezizomycotina</taxon>
        <taxon>Eurotiomycetes</taxon>
        <taxon>Eurotiomycetidae</taxon>
        <taxon>Eurotiales</taxon>
        <taxon>Aspergillaceae</taxon>
        <taxon>Aspergillus</taxon>
    </lineage>
</organism>
<dbReference type="EMBL" id="KZ825101">
    <property type="protein sequence ID" value="PYI24692.1"/>
    <property type="molecule type" value="Genomic_DNA"/>
</dbReference>
<evidence type="ECO:0000313" key="3">
    <source>
        <dbReference type="Proteomes" id="UP000249829"/>
    </source>
</evidence>
<gene>
    <name evidence="2" type="ORF">BO99DRAFT_2220</name>
</gene>
<dbReference type="InterPro" id="IPR027417">
    <property type="entry name" value="P-loop_NTPase"/>
</dbReference>
<feature type="domain" description="NadR/Ttd14 AAA" evidence="1">
    <location>
        <begin position="78"/>
        <end position="256"/>
    </location>
</feature>
<accession>A0A2V5HPX9</accession>
<dbReference type="SUPFAM" id="SSF52540">
    <property type="entry name" value="P-loop containing nucleoside triphosphate hydrolases"/>
    <property type="match status" value="1"/>
</dbReference>
<dbReference type="AlphaFoldDB" id="A0A2V5HPX9"/>
<dbReference type="Gene3D" id="3.40.50.300">
    <property type="entry name" value="P-loop containing nucleotide triphosphate hydrolases"/>
    <property type="match status" value="1"/>
</dbReference>
<reference evidence="2 3" key="1">
    <citation type="submission" date="2018-02" db="EMBL/GenBank/DDBJ databases">
        <title>The genomes of Aspergillus section Nigri reveals drivers in fungal speciation.</title>
        <authorList>
            <consortium name="DOE Joint Genome Institute"/>
            <person name="Vesth T.C."/>
            <person name="Nybo J."/>
            <person name="Theobald S."/>
            <person name="Brandl J."/>
            <person name="Frisvad J.C."/>
            <person name="Nielsen K.F."/>
            <person name="Lyhne E.K."/>
            <person name="Kogle M.E."/>
            <person name="Kuo A."/>
            <person name="Riley R."/>
            <person name="Clum A."/>
            <person name="Nolan M."/>
            <person name="Lipzen A."/>
            <person name="Salamov A."/>
            <person name="Henrissat B."/>
            <person name="Wiebenga A."/>
            <person name="De vries R.P."/>
            <person name="Grigoriev I.V."/>
            <person name="Mortensen U.H."/>
            <person name="Andersen M.R."/>
            <person name="Baker S.E."/>
        </authorList>
    </citation>
    <scope>NUCLEOTIDE SEQUENCE [LARGE SCALE GENOMIC DNA]</scope>
    <source>
        <strain evidence="2 3">CBS 115571</strain>
    </source>
</reference>
<name>A0A2V5HPX9_ASPV1</name>
<sequence>MTVSYYSGANSFLFPETRSQELCPIQDTIKKLVNPSSAHKTVFPEVEDSKFNPWPVLHHAQHRSIYITMSTPNQPRNVYLVGAHCTGKTTLVEGLRAHLSTNLVSELYGEDAECPAIVDELVRNIMRTDGFTASDVRLPTKGLELQKRTILAQHQAEVSLGNKWFISDRSGIDPIVYAEVFLGRPEAEKLAEMKEWHVLREKMKAYVIVCEPENASWLSTDRVRVACNDVEEWRSIARAFRTALQNHGIPHVTIPVGIEDLGKRVQFVEELLRSSAKSGMF</sequence>
<evidence type="ECO:0000259" key="1">
    <source>
        <dbReference type="Pfam" id="PF13521"/>
    </source>
</evidence>
<evidence type="ECO:0000313" key="2">
    <source>
        <dbReference type="EMBL" id="PYI24692.1"/>
    </source>
</evidence>
<dbReference type="OMA" id="VCEPENA"/>
<dbReference type="InterPro" id="IPR038727">
    <property type="entry name" value="NadR/Ttd14_AAA_dom"/>
</dbReference>